<keyword evidence="8" id="KW-1185">Reference proteome</keyword>
<keyword evidence="5" id="KW-0325">Glycoprotein</keyword>
<dbReference type="Gene3D" id="1.20.120.980">
    <property type="entry name" value="Serine carboxypeptidase S28, SKS domain"/>
    <property type="match status" value="1"/>
</dbReference>
<dbReference type="InterPro" id="IPR008758">
    <property type="entry name" value="Peptidase_S28"/>
</dbReference>
<comment type="similarity">
    <text evidence="1">Belongs to the peptidase S28 family.</text>
</comment>
<keyword evidence="4" id="KW-0378">Hydrolase</keyword>
<dbReference type="Gene3D" id="3.40.50.1820">
    <property type="entry name" value="alpha/beta hydrolase"/>
    <property type="match status" value="1"/>
</dbReference>
<evidence type="ECO:0000313" key="8">
    <source>
        <dbReference type="Proteomes" id="UP001353858"/>
    </source>
</evidence>
<accession>A0AAN7P663</accession>
<evidence type="ECO:0000256" key="1">
    <source>
        <dbReference type="ARBA" id="ARBA00011079"/>
    </source>
</evidence>
<dbReference type="PANTHER" id="PTHR11010:SF117">
    <property type="entry name" value="SERINE PROTEASE 16"/>
    <property type="match status" value="1"/>
</dbReference>
<organism evidence="7 8">
    <name type="scientific">Aquatica leii</name>
    <dbReference type="NCBI Taxonomy" id="1421715"/>
    <lineage>
        <taxon>Eukaryota</taxon>
        <taxon>Metazoa</taxon>
        <taxon>Ecdysozoa</taxon>
        <taxon>Arthropoda</taxon>
        <taxon>Hexapoda</taxon>
        <taxon>Insecta</taxon>
        <taxon>Pterygota</taxon>
        <taxon>Neoptera</taxon>
        <taxon>Endopterygota</taxon>
        <taxon>Coleoptera</taxon>
        <taxon>Polyphaga</taxon>
        <taxon>Elateriformia</taxon>
        <taxon>Elateroidea</taxon>
        <taxon>Lampyridae</taxon>
        <taxon>Luciolinae</taxon>
        <taxon>Aquatica</taxon>
    </lineage>
</organism>
<dbReference type="FunFam" id="1.20.120.980:FF:000003">
    <property type="entry name" value="Serine protease 16"/>
    <property type="match status" value="1"/>
</dbReference>
<dbReference type="InterPro" id="IPR029058">
    <property type="entry name" value="AB_hydrolase_fold"/>
</dbReference>
<evidence type="ECO:0000256" key="5">
    <source>
        <dbReference type="ARBA" id="ARBA00023180"/>
    </source>
</evidence>
<name>A0AAN7P663_9COLE</name>
<protein>
    <recommendedName>
        <fullName evidence="9">Serine protease K12H4.7</fullName>
    </recommendedName>
</protein>
<dbReference type="InterPro" id="IPR042269">
    <property type="entry name" value="Ser_carbopepase_S28_SKS"/>
</dbReference>
<sequence>MKTFLATLFLLFCFLSNTHCWRVFHRGRAVGGNLGSPGNEETLYGVKDTPDQWFDQVLDHFNPTDTRTWKQRYFTNDQFYDYSVGGPVFLMIGGEGAASPKWMTSGAWIDYAMKFGALCLQLEHRYYGKSHPTIDTSTKNLQYLTSQQALADLAGFIMAMNEKLKLPSNTKWIVFGGSYPGSLAAWMREKYPHLVHGAMSASGPLLAEVDFQEYFQVVDDSLKTYSEECVDEIKKGTSQIDVFLSHMIGQRNIDKKFKLCDPIEDSITNPKDISNFYETLAGNFASIVQYNKDFRMGGTQKISNITIDTLCDIMTSKDKGSAVDRLAAVNSLLLEANNLKCLDYKYDKMVKEMSDTSWSSEVAEGGRQWTYQTCTEFGFFQSSSYRPQVFGNKFPVDFFIQMCMDVFGPKYNAAFLNSGVDRTNTFYGALDIEVSNVVFVHGSIDPWHALGITKTVSQDAPAIYIEGAAHCANMYPARDTDLPQLKAARATIMQLIDKWIRL</sequence>
<dbReference type="SUPFAM" id="SSF53474">
    <property type="entry name" value="alpha/beta-Hydrolases"/>
    <property type="match status" value="1"/>
</dbReference>
<evidence type="ECO:0000313" key="7">
    <source>
        <dbReference type="EMBL" id="KAK4877734.1"/>
    </source>
</evidence>
<dbReference type="AlphaFoldDB" id="A0AAN7P663"/>
<dbReference type="GO" id="GO:0006508">
    <property type="term" value="P:proteolysis"/>
    <property type="evidence" value="ECO:0007669"/>
    <property type="project" value="UniProtKB-KW"/>
</dbReference>
<evidence type="ECO:0000256" key="6">
    <source>
        <dbReference type="SAM" id="SignalP"/>
    </source>
</evidence>
<dbReference type="GO" id="GO:0008239">
    <property type="term" value="F:dipeptidyl-peptidase activity"/>
    <property type="evidence" value="ECO:0007669"/>
    <property type="project" value="TreeGrafter"/>
</dbReference>
<keyword evidence="3 6" id="KW-0732">Signal</keyword>
<reference evidence="8" key="1">
    <citation type="submission" date="2023-01" db="EMBL/GenBank/DDBJ databases">
        <title>Key to firefly adult light organ development and bioluminescence: homeobox transcription factors regulate luciferase expression and transportation to peroxisome.</title>
        <authorList>
            <person name="Fu X."/>
        </authorList>
    </citation>
    <scope>NUCLEOTIDE SEQUENCE [LARGE SCALE GENOMIC DNA]</scope>
</reference>
<evidence type="ECO:0000256" key="2">
    <source>
        <dbReference type="ARBA" id="ARBA00022670"/>
    </source>
</evidence>
<dbReference type="Proteomes" id="UP001353858">
    <property type="component" value="Unassembled WGS sequence"/>
</dbReference>
<evidence type="ECO:0000256" key="3">
    <source>
        <dbReference type="ARBA" id="ARBA00022729"/>
    </source>
</evidence>
<feature type="chain" id="PRO_5042962839" description="Serine protease K12H4.7" evidence="6">
    <location>
        <begin position="21"/>
        <end position="502"/>
    </location>
</feature>
<keyword evidence="2" id="KW-0645">Protease</keyword>
<proteinExistence type="inferred from homology"/>
<dbReference type="PANTHER" id="PTHR11010">
    <property type="entry name" value="PROTEASE S28 PRO-X CARBOXYPEPTIDASE-RELATED"/>
    <property type="match status" value="1"/>
</dbReference>
<comment type="caution">
    <text evidence="7">The sequence shown here is derived from an EMBL/GenBank/DDBJ whole genome shotgun (WGS) entry which is preliminary data.</text>
</comment>
<dbReference type="GO" id="GO:0070008">
    <property type="term" value="F:serine-type exopeptidase activity"/>
    <property type="evidence" value="ECO:0007669"/>
    <property type="project" value="InterPro"/>
</dbReference>
<evidence type="ECO:0008006" key="9">
    <source>
        <dbReference type="Google" id="ProtNLM"/>
    </source>
</evidence>
<gene>
    <name evidence="7" type="ORF">RN001_010240</name>
</gene>
<dbReference type="EMBL" id="JARPUR010000004">
    <property type="protein sequence ID" value="KAK4877734.1"/>
    <property type="molecule type" value="Genomic_DNA"/>
</dbReference>
<feature type="signal peptide" evidence="6">
    <location>
        <begin position="1"/>
        <end position="20"/>
    </location>
</feature>
<evidence type="ECO:0000256" key="4">
    <source>
        <dbReference type="ARBA" id="ARBA00022801"/>
    </source>
</evidence>
<dbReference type="Pfam" id="PF05577">
    <property type="entry name" value="Peptidase_S28"/>
    <property type="match status" value="1"/>
</dbReference>